<dbReference type="RefSeq" id="WP_163738147.1">
    <property type="nucleotide sequence ID" value="NZ_JAAGOA010000008.1"/>
</dbReference>
<dbReference type="InterPro" id="IPR003848">
    <property type="entry name" value="DUF218"/>
</dbReference>
<comment type="caution">
    <text evidence="2">The sequence shown here is derived from an EMBL/GenBank/DDBJ whole genome shotgun (WGS) entry which is preliminary data.</text>
</comment>
<dbReference type="Pfam" id="PF02698">
    <property type="entry name" value="DUF218"/>
    <property type="match status" value="1"/>
</dbReference>
<reference evidence="2 3" key="1">
    <citation type="submission" date="2020-02" db="EMBL/GenBank/DDBJ databases">
        <authorList>
            <person name="Li X.-J."/>
            <person name="Han X.-M."/>
        </authorList>
    </citation>
    <scope>NUCLEOTIDE SEQUENCE [LARGE SCALE GENOMIC DNA]</scope>
    <source>
        <strain evidence="2 3">CCTCC AB 2017055</strain>
    </source>
</reference>
<gene>
    <name evidence="2" type="ORF">G1H10_13105</name>
</gene>
<feature type="domain" description="DUF218" evidence="1">
    <location>
        <begin position="35"/>
        <end position="152"/>
    </location>
</feature>
<dbReference type="Proteomes" id="UP000475214">
    <property type="component" value="Unassembled WGS sequence"/>
</dbReference>
<sequence>MVVVLASSICVPSAWSYAKSWGRIVNVGSAPSAPVAMVLGAGVRPDGQPSQLLAGRLDVAAELYATGRVDTLLVSGATGMGGYDEPGAMRDYLIDAGVPASAIRLDDLGNSTWESCERAHDEFRYNDLLVVSQRFHLPRAVALCRAAGIDAHGVAHESGRTNPRGTRTGYAREVLASVPALWTAITSKV</sequence>
<evidence type="ECO:0000259" key="1">
    <source>
        <dbReference type="Pfam" id="PF02698"/>
    </source>
</evidence>
<dbReference type="EMBL" id="JAAGOA010000008">
    <property type="protein sequence ID" value="NEE01107.1"/>
    <property type="molecule type" value="Genomic_DNA"/>
</dbReference>
<keyword evidence="3" id="KW-1185">Reference proteome</keyword>
<evidence type="ECO:0000313" key="2">
    <source>
        <dbReference type="EMBL" id="NEE01107.1"/>
    </source>
</evidence>
<dbReference type="PANTHER" id="PTHR30336:SF6">
    <property type="entry name" value="INTEGRAL MEMBRANE PROTEIN"/>
    <property type="match status" value="1"/>
</dbReference>
<proteinExistence type="predicted"/>
<organism evidence="2 3">
    <name type="scientific">Phytoactinopolyspora halotolerans</name>
    <dbReference type="NCBI Taxonomy" id="1981512"/>
    <lineage>
        <taxon>Bacteria</taxon>
        <taxon>Bacillati</taxon>
        <taxon>Actinomycetota</taxon>
        <taxon>Actinomycetes</taxon>
        <taxon>Jiangellales</taxon>
        <taxon>Jiangellaceae</taxon>
        <taxon>Phytoactinopolyspora</taxon>
    </lineage>
</organism>
<dbReference type="InterPro" id="IPR014729">
    <property type="entry name" value="Rossmann-like_a/b/a_fold"/>
</dbReference>
<evidence type="ECO:0000313" key="3">
    <source>
        <dbReference type="Proteomes" id="UP000475214"/>
    </source>
</evidence>
<dbReference type="Gene3D" id="3.40.50.620">
    <property type="entry name" value="HUPs"/>
    <property type="match status" value="1"/>
</dbReference>
<dbReference type="AlphaFoldDB" id="A0A6L9S7U7"/>
<dbReference type="PANTHER" id="PTHR30336">
    <property type="entry name" value="INNER MEMBRANE PROTEIN, PROBABLE PERMEASE"/>
    <property type="match status" value="1"/>
</dbReference>
<accession>A0A6L9S7U7</accession>
<protein>
    <submittedName>
        <fullName evidence="2">YdcF family protein</fullName>
    </submittedName>
</protein>
<dbReference type="GO" id="GO:0005886">
    <property type="term" value="C:plasma membrane"/>
    <property type="evidence" value="ECO:0007669"/>
    <property type="project" value="TreeGrafter"/>
</dbReference>
<dbReference type="CDD" id="cd06259">
    <property type="entry name" value="YdcF-like"/>
    <property type="match status" value="1"/>
</dbReference>
<name>A0A6L9S7U7_9ACTN</name>
<dbReference type="InterPro" id="IPR051599">
    <property type="entry name" value="Cell_Envelope_Assoc"/>
</dbReference>